<dbReference type="GO" id="GO:0005737">
    <property type="term" value="C:cytoplasm"/>
    <property type="evidence" value="ECO:0007669"/>
    <property type="project" value="TreeGrafter"/>
</dbReference>
<dbReference type="InterPro" id="IPR001242">
    <property type="entry name" value="Condensation_dom"/>
</dbReference>
<dbReference type="GO" id="GO:0043041">
    <property type="term" value="P:amino acid activation for nonribosomal peptide biosynthetic process"/>
    <property type="evidence" value="ECO:0007669"/>
    <property type="project" value="TreeGrafter"/>
</dbReference>
<dbReference type="Gene3D" id="3.40.50.12780">
    <property type="entry name" value="N-terminal domain of ligase-like"/>
    <property type="match status" value="1"/>
</dbReference>
<dbReference type="OMA" id="LFDFWSH"/>
<dbReference type="OrthoDB" id="416786at2759"/>
<feature type="domain" description="Carrier" evidence="4">
    <location>
        <begin position="1957"/>
        <end position="2031"/>
    </location>
</feature>
<dbReference type="VEuPathDB" id="FungiDB:CHGG_03491"/>
<dbReference type="RefSeq" id="XP_001230007.1">
    <property type="nucleotide sequence ID" value="XM_001230006.1"/>
</dbReference>
<dbReference type="GO" id="GO:0016874">
    <property type="term" value="F:ligase activity"/>
    <property type="evidence" value="ECO:0007669"/>
    <property type="project" value="UniProtKB-KW"/>
</dbReference>
<dbReference type="Gene3D" id="3.30.559.10">
    <property type="entry name" value="Chloramphenicol acetyltransferase-like domain"/>
    <property type="match status" value="2"/>
</dbReference>
<dbReference type="InterPro" id="IPR000873">
    <property type="entry name" value="AMP-dep_synth/lig_dom"/>
</dbReference>
<dbReference type="InterPro" id="IPR025110">
    <property type="entry name" value="AMP-bd_C"/>
</dbReference>
<evidence type="ECO:0000256" key="2">
    <source>
        <dbReference type="ARBA" id="ARBA00022553"/>
    </source>
</evidence>
<dbReference type="Gene3D" id="3.30.300.30">
    <property type="match status" value="2"/>
</dbReference>
<dbReference type="FunFam" id="3.30.300.30:FF:000015">
    <property type="entry name" value="Nonribosomal peptide synthase SidD"/>
    <property type="match status" value="1"/>
</dbReference>
<sequence>MHLIHQRDADAFLGDPFASVPDLFDELKLPYASSFSDIENEFEATRVQADIAGETIQWLTSEIRLPSYGANLQNIVNAWNTLAAHPHITVAAGKENGLHLRLHFRRALIDATSLDYIKFDLFLLLGGLPPQEHIGFPTYARFLRQTKDCGSSREFWATTLDGTVIRPALLPREFAGQATARPRTSVTTIVATTHLGGDNAGIPRQILLELLWAYVLSLHAEADEVVFGTVRRDGSFFGSDSCIGCLDQTYLVRLKLSGEDTIGDAAAALEAYHDAASPHAFVGLNDMRTRVPQQVPVEAVLNYTRSANPQCIAPGLKQFPLVLTVCDAGGPGLKLMLNYITDIPNAEAELLLEHLATAIESVSAKTDLASVTLEDIELVSVAEEAELLRPPPFAGDPSPPTLPDLIEAAVSRHPERTAVQFGEEVSLTYGELNALANGLAKTLKLRRGDIVPLLMDRSADLSVAMLAILKSGASYTVMGTDMPYERNARIVVECNAAIVLADKKYAPTEFPSAKTLNIEDLLHEARAYATQANNLAEHGIERPHPSDRCYIIYTSGSTGKPKGTMITHLAAANGITHHTPITHIPRTLLFYSPTASAAQRTFNSVLIHGGTIILAPKSHLATDLASVINTLSVDAVEITPTALALLQPSDVPHLKQVTIAGERIPEPLVNQWASSTNPNTPTPTLIVRNRYGSSECTQMSHGLRLLPGENPRVLGEPQDTTLACVLRPGTTRLAPLGVPGELCLAGPQLAEGYLKEEGLTKKVFVQSPGWVVRCVDAGGGGGGGGGGLYGKMYRTGDKVRRLPGGGIEMLGRIDWQAKINGTKVEPADVDRALGGHPDVAAVATVAAEVEEGRLALVTAVVLSKGRSWADVLASLRQFALKALPPFMVPGFWLPVPELPRSMNGKVDFHALRRKACELGTPGLSQFLVAPTVATNDAAEKPAIGMERDIARVWAAVLGLDETFVRRHHSFLSLGGNSLLAIKAVGQLRKAGLVTDFADLIADKPLVEVALCVSRASTSKASQDTEEIPPFSLLGAGSTEFGERVQKDLGMELEDAYPATALQEGVLATLGQEGDSYTYRRVWNVEGLDHARLKKSFQRVVAERGIYKTSFIPQGRSLIQAVRRGFEAPWQEWHGSLEEYLEHDRSLALSLSGPLFRIGLIEGRYLVTTTHHALCDFWSHKLLYQDVAAVYLGNEPPTRSKFSNFIGYLLDQDPAPAREFWASYLQGSPRSVINYSPVTEATVTTRRVALDLQQTTLGSIVYTAWAIVLSFHLGSHDVSFATAVSGREVPVLGIADMDGPTLTTVPQRVKLNDQTKTLGDLVKDVRASFVQVAKHSQVGLRGALQAGGLDPGSIDSLINVLVKNEEPDFVREVFKPYGKRPLWNSGPLTVLEVEELGNAPESATSTTIEIRLSGTAEAQRLEFIMDSFVKVATTILQSPDQPVSSVDVLGDTERGYLLNTLSNRETLVEPPPQLLHARFEEQAETTPDAIAIDWEGTEQVTYGELDRRANKMSRLFVQIGVQPGDVVALMLDKSIDAVVAILGVLKAGAAYTPLSPENPSERNSLIINESQAKVLVIHQQHADFAHHHHPSPTSPTPLHTIVLNTTTAQTWLASQPPTNPHIFTTPTLLAYLLYTSGSTGQPKGIQVPHASAAAAVGSMIIAEGRHPPLSPSTLPWRTLQFASLVFDASVQDLFNTLSTGGTLCMAATDRLLSDLGGCARALGARQAILTPTVAGLLRPEEVPGLEVLVVGGEPLTEMVVRRWGRRCRVVNVYGPTETCMVGGGEGGGGWDGGGWWTGDLVRWLPGGELECLGRKDNQVHIHGYRVELGEIEAAVRASGLVKDTTVVLVEVNQTPQIAAFCTFIEGGAITPDAAVFIHRADQHQEAMRTLKDVLGHSLPPYMVPHVVLPISDFPKLPSRKVDRKALKKMVEEMSGAAIYPYVLSSTAGTGHTAVPVQNDEEGLLESMWAEVLGIPEQTSIGREANFRSLGGDSISAISLASLARQRGFALSVPDILRHRTLKDLATTMDKLEVELEPFEKPIFETSESVKSLLVTRGLSWDQDVDYVYPCPPGQTEFLKQGARDEQMWVLNTVRRMSASIDQDQWIAATEALAQANDILRTTWVKVPDTETWVGVVLRDVKLTLLRVEGQEEDEISEMINEVYTYRFTSPEPFIRYVMITYPDKTWDLVIKMDHAVYDGTLLRILDDHFNAILCSTEIPKHVLFKDFAFAVFEANKSRSLRYWAAKLSRSEITQYNEPATNTVAPWLKAPAPCSTGLLRQPLPATQADTLEQLAANLGVTPSSIFQAAFQLWLWQTAGGHTHGTTHQPIAFDYLVSGRSLPGTIAAAPPRRPTNHQRAPYLFHTHDDFWAATDHGDVGLDEMYAAAGLCRAEVGSRVLFLFQPFTPAPAVADDDPNGGLNFRWLVMAKSRVRMFQPYALVVEVAKAVGGGHNLAMFYDEGIFERAEVEGMAGKMGEMVERVVAACGGKGVATVGDLVGES</sequence>
<dbReference type="PANTHER" id="PTHR45527:SF1">
    <property type="entry name" value="FATTY ACID SYNTHASE"/>
    <property type="match status" value="1"/>
</dbReference>
<dbReference type="InParanoid" id="Q2H8G3"/>
<dbReference type="SMART" id="SM00823">
    <property type="entry name" value="PKS_PP"/>
    <property type="match status" value="2"/>
</dbReference>
<dbReference type="Pfam" id="PF00668">
    <property type="entry name" value="Condensation"/>
    <property type="match status" value="2"/>
</dbReference>
<proteinExistence type="predicted"/>
<evidence type="ECO:0000313" key="6">
    <source>
        <dbReference type="Proteomes" id="UP000001056"/>
    </source>
</evidence>
<dbReference type="GO" id="GO:0044550">
    <property type="term" value="P:secondary metabolite biosynthetic process"/>
    <property type="evidence" value="ECO:0007669"/>
    <property type="project" value="TreeGrafter"/>
</dbReference>
<dbReference type="InterPro" id="IPR020806">
    <property type="entry name" value="PKS_PP-bd"/>
</dbReference>
<dbReference type="Gene3D" id="3.40.50.980">
    <property type="match status" value="2"/>
</dbReference>
<dbReference type="Pfam" id="PF00501">
    <property type="entry name" value="AMP-binding"/>
    <property type="match status" value="2"/>
</dbReference>
<dbReference type="SUPFAM" id="SSF52777">
    <property type="entry name" value="CoA-dependent acyltransferases"/>
    <property type="match status" value="5"/>
</dbReference>
<dbReference type="InterPro" id="IPR042099">
    <property type="entry name" value="ANL_N_sf"/>
</dbReference>
<dbReference type="InterPro" id="IPR009081">
    <property type="entry name" value="PP-bd_ACP"/>
</dbReference>
<dbReference type="PROSITE" id="PS00455">
    <property type="entry name" value="AMP_BINDING"/>
    <property type="match status" value="2"/>
</dbReference>
<dbReference type="PANTHER" id="PTHR45527">
    <property type="entry name" value="NONRIBOSOMAL PEPTIDE SYNTHETASE"/>
    <property type="match status" value="1"/>
</dbReference>
<gene>
    <name evidence="5" type="ORF">CHGG_03491</name>
</gene>
<accession>Q2H8G3</accession>
<dbReference type="InterPro" id="IPR023213">
    <property type="entry name" value="CAT-like_dom_sf"/>
</dbReference>
<dbReference type="GeneID" id="4388947"/>
<dbReference type="PROSITE" id="PS00012">
    <property type="entry name" value="PHOSPHOPANTETHEINE"/>
    <property type="match status" value="1"/>
</dbReference>
<dbReference type="InterPro" id="IPR045851">
    <property type="entry name" value="AMP-bd_C_sf"/>
</dbReference>
<evidence type="ECO:0000259" key="4">
    <source>
        <dbReference type="PROSITE" id="PS50075"/>
    </source>
</evidence>
<dbReference type="InterPro" id="IPR006162">
    <property type="entry name" value="Ppantetheine_attach_site"/>
</dbReference>
<dbReference type="SUPFAM" id="SSF47336">
    <property type="entry name" value="ACP-like"/>
    <property type="match status" value="2"/>
</dbReference>
<dbReference type="STRING" id="306901.Q2H8G3"/>
<dbReference type="eggNOG" id="KOG1178">
    <property type="taxonomic scope" value="Eukaryota"/>
</dbReference>
<keyword evidence="3" id="KW-0436">Ligase</keyword>
<protein>
    <recommendedName>
        <fullName evidence="4">Carrier domain-containing protein</fullName>
    </recommendedName>
</protein>
<dbReference type="PROSITE" id="PS50075">
    <property type="entry name" value="CARRIER"/>
    <property type="match status" value="1"/>
</dbReference>
<dbReference type="FunFam" id="3.40.50.980:FF:000001">
    <property type="entry name" value="Non-ribosomal peptide synthetase"/>
    <property type="match status" value="1"/>
</dbReference>
<dbReference type="Gene3D" id="3.30.559.30">
    <property type="entry name" value="Nonribosomal peptide synthetase, condensation domain"/>
    <property type="match status" value="3"/>
</dbReference>
<keyword evidence="6" id="KW-1185">Reference proteome</keyword>
<keyword evidence="1" id="KW-0596">Phosphopantetheine</keyword>
<evidence type="ECO:0000256" key="3">
    <source>
        <dbReference type="ARBA" id="ARBA00022598"/>
    </source>
</evidence>
<organism evidence="5 6">
    <name type="scientific">Chaetomium globosum (strain ATCC 6205 / CBS 148.51 / DSM 1962 / NBRC 6347 / NRRL 1970)</name>
    <name type="common">Soil fungus</name>
    <dbReference type="NCBI Taxonomy" id="306901"/>
    <lineage>
        <taxon>Eukaryota</taxon>
        <taxon>Fungi</taxon>
        <taxon>Dikarya</taxon>
        <taxon>Ascomycota</taxon>
        <taxon>Pezizomycotina</taxon>
        <taxon>Sordariomycetes</taxon>
        <taxon>Sordariomycetidae</taxon>
        <taxon>Sordariales</taxon>
        <taxon>Chaetomiaceae</taxon>
        <taxon>Chaetomium</taxon>
    </lineage>
</organism>
<dbReference type="EMBL" id="CH408030">
    <property type="protein sequence ID" value="EAQ91556.1"/>
    <property type="molecule type" value="Genomic_DNA"/>
</dbReference>
<dbReference type="GO" id="GO:0031177">
    <property type="term" value="F:phosphopantetheine binding"/>
    <property type="evidence" value="ECO:0007669"/>
    <property type="project" value="InterPro"/>
</dbReference>
<dbReference type="InterPro" id="IPR020845">
    <property type="entry name" value="AMP-binding_CS"/>
</dbReference>
<dbReference type="Pfam" id="PF00550">
    <property type="entry name" value="PP-binding"/>
    <property type="match status" value="2"/>
</dbReference>
<reference evidence="6" key="1">
    <citation type="journal article" date="2015" name="Genome Announc.">
        <title>Draft genome sequence of the cellulolytic fungus Chaetomium globosum.</title>
        <authorList>
            <person name="Cuomo C.A."/>
            <person name="Untereiner W.A."/>
            <person name="Ma L.-J."/>
            <person name="Grabherr M."/>
            <person name="Birren B.W."/>
        </authorList>
    </citation>
    <scope>NUCLEOTIDE SEQUENCE [LARGE SCALE GENOMIC DNA]</scope>
    <source>
        <strain evidence="6">ATCC 6205 / CBS 148.51 / DSM 1962 / NBRC 6347 / NRRL 1970</strain>
    </source>
</reference>
<dbReference type="SUPFAM" id="SSF56801">
    <property type="entry name" value="Acetyl-CoA synthetase-like"/>
    <property type="match status" value="2"/>
</dbReference>
<keyword evidence="2" id="KW-0597">Phosphoprotein</keyword>
<evidence type="ECO:0000313" key="5">
    <source>
        <dbReference type="EMBL" id="EAQ91556.1"/>
    </source>
</evidence>
<dbReference type="Proteomes" id="UP000001056">
    <property type="component" value="Unassembled WGS sequence"/>
</dbReference>
<dbReference type="CDD" id="cd19545">
    <property type="entry name" value="FUM14_C_NRPS-like"/>
    <property type="match status" value="1"/>
</dbReference>
<evidence type="ECO:0000256" key="1">
    <source>
        <dbReference type="ARBA" id="ARBA00022450"/>
    </source>
</evidence>
<dbReference type="Gene3D" id="1.10.1200.10">
    <property type="entry name" value="ACP-like"/>
    <property type="match status" value="2"/>
</dbReference>
<name>Q2H8G3_CHAGB</name>
<dbReference type="InterPro" id="IPR036736">
    <property type="entry name" value="ACP-like_sf"/>
</dbReference>
<dbReference type="Pfam" id="PF13193">
    <property type="entry name" value="AMP-binding_C"/>
    <property type="match status" value="1"/>
</dbReference>
<dbReference type="HOGENOM" id="CLU_000022_0_12_1"/>